<evidence type="ECO:0000313" key="7">
    <source>
        <dbReference type="Proteomes" id="UP000316471"/>
    </source>
</evidence>
<dbReference type="InterPro" id="IPR009057">
    <property type="entry name" value="Homeodomain-like_sf"/>
</dbReference>
<evidence type="ECO:0000259" key="5">
    <source>
        <dbReference type="PROSITE" id="PS50977"/>
    </source>
</evidence>
<organism evidence="6 7">
    <name type="scientific">Aerolutibacter ruishenii</name>
    <dbReference type="NCBI Taxonomy" id="686800"/>
    <lineage>
        <taxon>Bacteria</taxon>
        <taxon>Pseudomonadati</taxon>
        <taxon>Pseudomonadota</taxon>
        <taxon>Gammaproteobacteria</taxon>
        <taxon>Lysobacterales</taxon>
        <taxon>Lysobacteraceae</taxon>
        <taxon>Aerolutibacter</taxon>
    </lineage>
</organism>
<dbReference type="Gene3D" id="1.10.10.60">
    <property type="entry name" value="Homeodomain-like"/>
    <property type="match status" value="1"/>
</dbReference>
<evidence type="ECO:0000256" key="1">
    <source>
        <dbReference type="ARBA" id="ARBA00023015"/>
    </source>
</evidence>
<dbReference type="AlphaFoldDB" id="A0A562LVH4"/>
<gene>
    <name evidence="6" type="ORF">IP93_01532</name>
</gene>
<dbReference type="FunFam" id="1.10.10.60:FF:000141">
    <property type="entry name" value="TetR family transcriptional regulator"/>
    <property type="match status" value="1"/>
</dbReference>
<comment type="caution">
    <text evidence="6">The sequence shown here is derived from an EMBL/GenBank/DDBJ whole genome shotgun (WGS) entry which is preliminary data.</text>
</comment>
<keyword evidence="2 4" id="KW-0238">DNA-binding</keyword>
<name>A0A562LVH4_9GAMM</name>
<dbReference type="PROSITE" id="PS50977">
    <property type="entry name" value="HTH_TETR_2"/>
    <property type="match status" value="1"/>
</dbReference>
<sequence length="204" mass="21873">MDVTKRLAILAAARRLFTRHGLEATNMDRLADVAGVSKATVYKHFQSKEHLFQAVLDDLLAQLPEPGTLVAHGHQQLRPRLLAIGRDFCGLATSPLVQDIREMMADAGVAGGITPGAFWTSCAAPYQAAFAEMLRATAAVDDLEIVDPQLATSQFFALVASEPFLRQATGARPLTGTVLTQHLGAAVDTFLRAFHRPGKATPSA</sequence>
<dbReference type="PANTHER" id="PTHR30055">
    <property type="entry name" value="HTH-TYPE TRANSCRIPTIONAL REGULATOR RUTR"/>
    <property type="match status" value="1"/>
</dbReference>
<dbReference type="GO" id="GO:0000976">
    <property type="term" value="F:transcription cis-regulatory region binding"/>
    <property type="evidence" value="ECO:0007669"/>
    <property type="project" value="TreeGrafter"/>
</dbReference>
<dbReference type="GO" id="GO:0003700">
    <property type="term" value="F:DNA-binding transcription factor activity"/>
    <property type="evidence" value="ECO:0007669"/>
    <property type="project" value="TreeGrafter"/>
</dbReference>
<feature type="DNA-binding region" description="H-T-H motif" evidence="4">
    <location>
        <begin position="26"/>
        <end position="45"/>
    </location>
</feature>
<dbReference type="InterPro" id="IPR050109">
    <property type="entry name" value="HTH-type_TetR-like_transc_reg"/>
</dbReference>
<dbReference type="Gene3D" id="1.10.357.10">
    <property type="entry name" value="Tetracycline Repressor, domain 2"/>
    <property type="match status" value="1"/>
</dbReference>
<keyword evidence="7" id="KW-1185">Reference proteome</keyword>
<proteinExistence type="predicted"/>
<accession>A0A562LVH4</accession>
<keyword evidence="3" id="KW-0804">Transcription</keyword>
<reference evidence="6 7" key="1">
    <citation type="journal article" date="2015" name="Stand. Genomic Sci.">
        <title>Genomic Encyclopedia of Bacterial and Archaeal Type Strains, Phase III: the genomes of soil and plant-associated and newly described type strains.</title>
        <authorList>
            <person name="Whitman W.B."/>
            <person name="Woyke T."/>
            <person name="Klenk H.P."/>
            <person name="Zhou Y."/>
            <person name="Lilburn T.G."/>
            <person name="Beck B.J."/>
            <person name="De Vos P."/>
            <person name="Vandamme P."/>
            <person name="Eisen J.A."/>
            <person name="Garrity G."/>
            <person name="Hugenholtz P."/>
            <person name="Kyrpides N.C."/>
        </authorList>
    </citation>
    <scope>NUCLEOTIDE SEQUENCE [LARGE SCALE GENOMIC DNA]</scope>
    <source>
        <strain evidence="6 7">CGMCC 1.10136</strain>
    </source>
</reference>
<dbReference type="EMBL" id="VLKP01000005">
    <property type="protein sequence ID" value="TWI11630.1"/>
    <property type="molecule type" value="Genomic_DNA"/>
</dbReference>
<dbReference type="PRINTS" id="PR00455">
    <property type="entry name" value="HTHTETR"/>
</dbReference>
<dbReference type="PANTHER" id="PTHR30055:SF146">
    <property type="entry name" value="HTH-TYPE TRANSCRIPTIONAL DUAL REGULATOR CECR"/>
    <property type="match status" value="1"/>
</dbReference>
<evidence type="ECO:0000256" key="3">
    <source>
        <dbReference type="ARBA" id="ARBA00023163"/>
    </source>
</evidence>
<dbReference type="Pfam" id="PF14246">
    <property type="entry name" value="TetR_C_7"/>
    <property type="match status" value="1"/>
</dbReference>
<evidence type="ECO:0000256" key="2">
    <source>
        <dbReference type="ARBA" id="ARBA00023125"/>
    </source>
</evidence>
<feature type="domain" description="HTH tetR-type" evidence="5">
    <location>
        <begin position="3"/>
        <end position="63"/>
    </location>
</feature>
<dbReference type="Pfam" id="PF00440">
    <property type="entry name" value="TetR_N"/>
    <property type="match status" value="1"/>
</dbReference>
<dbReference type="InterPro" id="IPR039536">
    <property type="entry name" value="TetR_C_Proteobacteria"/>
</dbReference>
<dbReference type="InterPro" id="IPR001647">
    <property type="entry name" value="HTH_TetR"/>
</dbReference>
<evidence type="ECO:0000256" key="4">
    <source>
        <dbReference type="PROSITE-ProRule" id="PRU00335"/>
    </source>
</evidence>
<dbReference type="Proteomes" id="UP000316471">
    <property type="component" value="Unassembled WGS sequence"/>
</dbReference>
<protein>
    <submittedName>
        <fullName evidence="6">TetR family transcriptional regulator</fullName>
    </submittedName>
</protein>
<evidence type="ECO:0000313" key="6">
    <source>
        <dbReference type="EMBL" id="TWI11630.1"/>
    </source>
</evidence>
<keyword evidence="1" id="KW-0805">Transcription regulation</keyword>
<dbReference type="SUPFAM" id="SSF46689">
    <property type="entry name" value="Homeodomain-like"/>
    <property type="match status" value="1"/>
</dbReference>